<sequence length="400" mass="44272">MGEDACGAVTLMYVAVEDQHFIYPAAVQQVMADDGQVVEDAETGRVIVVRVVGAACQMAGQTMLQRLLGSQQRAAHGANGASRQVFAPGQAQSALIFSRQISAHVALNVRRVMSQCQNVGRAQLRAQQLRIADHAALDQVIAQQAKLVHGKAMLSREGRAVVIMIDKRQGHFASGLGSKPDSASNAGRRTVTLRDDRLHWRNHLRGYREESMEPILKLDSARLLMRQWRDDDLPTFAAMCADPQVMRYFPEPLSRLESAAMIGRMRGHFAELGFGLWALERKDNGAFIGFTGLGVVGFDAHFTPAVEIGWRLAREHWGLGFASEAAWTVLGCGFERLGLDEIVSFTAVSNEPSQKVMQAIGMQHKVPDDFDHPNLPEGHPLKPHVLYRINREQWLNTLKP</sequence>
<comment type="caution">
    <text evidence="2">The sequence shown here is derived from an EMBL/GenBank/DDBJ whole genome shotgun (WGS) entry which is preliminary data.</text>
</comment>
<proteinExistence type="predicted"/>
<keyword evidence="2" id="KW-0808">Transferase</keyword>
<dbReference type="EMBL" id="RBRE01000089">
    <property type="protein sequence ID" value="RMQ41302.1"/>
    <property type="molecule type" value="Genomic_DNA"/>
</dbReference>
<evidence type="ECO:0000313" key="2">
    <source>
        <dbReference type="EMBL" id="RMQ41302.1"/>
    </source>
</evidence>
<dbReference type="SUPFAM" id="SSF55729">
    <property type="entry name" value="Acyl-CoA N-acyltransferases (Nat)"/>
    <property type="match status" value="1"/>
</dbReference>
<dbReference type="Gene3D" id="3.40.630.30">
    <property type="match status" value="1"/>
</dbReference>
<accession>A0A3M4LIK3</accession>
<dbReference type="PANTHER" id="PTHR43792">
    <property type="entry name" value="GNAT FAMILY, PUTATIVE (AFU_ORTHOLOGUE AFUA_3G00765)-RELATED-RELATED"/>
    <property type="match status" value="1"/>
</dbReference>
<organism evidence="2 3">
    <name type="scientific">Pseudomonas cichorii</name>
    <dbReference type="NCBI Taxonomy" id="36746"/>
    <lineage>
        <taxon>Bacteria</taxon>
        <taxon>Pseudomonadati</taxon>
        <taxon>Pseudomonadota</taxon>
        <taxon>Gammaproteobacteria</taxon>
        <taxon>Pseudomonadales</taxon>
        <taxon>Pseudomonadaceae</taxon>
        <taxon>Pseudomonas</taxon>
    </lineage>
</organism>
<dbReference type="Pfam" id="PF13302">
    <property type="entry name" value="Acetyltransf_3"/>
    <property type="match status" value="1"/>
</dbReference>
<gene>
    <name evidence="2" type="ORF">ALQ04_05245</name>
</gene>
<dbReference type="PROSITE" id="PS51186">
    <property type="entry name" value="GNAT"/>
    <property type="match status" value="1"/>
</dbReference>
<dbReference type="PANTHER" id="PTHR43792:SF1">
    <property type="entry name" value="N-ACETYLTRANSFERASE DOMAIN-CONTAINING PROTEIN"/>
    <property type="match status" value="1"/>
</dbReference>
<dbReference type="GO" id="GO:0016747">
    <property type="term" value="F:acyltransferase activity, transferring groups other than amino-acyl groups"/>
    <property type="evidence" value="ECO:0007669"/>
    <property type="project" value="InterPro"/>
</dbReference>
<dbReference type="Proteomes" id="UP000277236">
    <property type="component" value="Unassembled WGS sequence"/>
</dbReference>
<evidence type="ECO:0000259" key="1">
    <source>
        <dbReference type="PROSITE" id="PS51186"/>
    </source>
</evidence>
<reference evidence="2 3" key="1">
    <citation type="submission" date="2018-08" db="EMBL/GenBank/DDBJ databases">
        <title>Recombination of ecologically and evolutionarily significant loci maintains genetic cohesion in the Pseudomonas syringae species complex.</title>
        <authorList>
            <person name="Dillon M."/>
            <person name="Thakur S."/>
            <person name="Almeida R.N.D."/>
            <person name="Weir B.S."/>
            <person name="Guttman D.S."/>
        </authorList>
    </citation>
    <scope>NUCLEOTIDE SEQUENCE [LARGE SCALE GENOMIC DNA]</scope>
    <source>
        <strain evidence="2 3">ICMP 3353</strain>
    </source>
</reference>
<evidence type="ECO:0000313" key="3">
    <source>
        <dbReference type="Proteomes" id="UP000277236"/>
    </source>
</evidence>
<dbReference type="InterPro" id="IPR016181">
    <property type="entry name" value="Acyl_CoA_acyltransferase"/>
</dbReference>
<protein>
    <submittedName>
        <fullName evidence="2">GNAT family acetyltransferase</fullName>
    </submittedName>
</protein>
<name>A0A3M4LIK3_PSECI</name>
<feature type="domain" description="N-acetyltransferase" evidence="1">
    <location>
        <begin position="223"/>
        <end position="392"/>
    </location>
</feature>
<dbReference type="InterPro" id="IPR000182">
    <property type="entry name" value="GNAT_dom"/>
</dbReference>
<dbReference type="InterPro" id="IPR051531">
    <property type="entry name" value="N-acetyltransferase"/>
</dbReference>
<dbReference type="AlphaFoldDB" id="A0A3M4LIK3"/>